<gene>
    <name evidence="1" type="ORF">CLCR_03654</name>
</gene>
<comment type="caution">
    <text evidence="1">The sequence shown here is derived from an EMBL/GenBank/DDBJ whole genome shotgun (WGS) entry which is preliminary data.</text>
</comment>
<keyword evidence="2" id="KW-1185">Reference proteome</keyword>
<evidence type="ECO:0000313" key="2">
    <source>
        <dbReference type="Proteomes" id="UP000094526"/>
    </source>
</evidence>
<evidence type="ECO:0000313" key="1">
    <source>
        <dbReference type="EMBL" id="OCT47384.1"/>
    </source>
</evidence>
<dbReference type="AlphaFoldDB" id="A0A1C1CFU3"/>
<dbReference type="OrthoDB" id="4146299at2759"/>
<dbReference type="Proteomes" id="UP000094526">
    <property type="component" value="Unassembled WGS sequence"/>
</dbReference>
<protein>
    <submittedName>
        <fullName evidence="1">Uncharacterized protein</fullName>
    </submittedName>
</protein>
<proteinExistence type="predicted"/>
<accession>A0A1C1CFU3</accession>
<dbReference type="VEuPathDB" id="FungiDB:CLCR_03654"/>
<sequence length="254" mass="28268">MGRVIVKRQMPTRIDRAQPYRRRYVGRDIPDKWHFWTYAMRRGWQNRPREVPAPDLDFSFHPLRICLDCERPVKVTEYCDGNWEIIKQTCRFHRYAPDSGLTSAKDHPMLPIMFPSPAHTKTHHVGSCIVNNTPIISANNGLAQSVYFLRCTGSYVNSIGQAITVGKSIRRAKVGDMKRVPVVRAGIPAIVPEEAPFEVRYANAVLNAWGMGDNEALKDTVRCRITGGGDSFKCGIGGRGVKAGQVGTTGGVAT</sequence>
<dbReference type="EMBL" id="LGRB01000013">
    <property type="protein sequence ID" value="OCT47384.1"/>
    <property type="molecule type" value="Genomic_DNA"/>
</dbReference>
<organism evidence="1 2">
    <name type="scientific">Cladophialophora carrionii</name>
    <dbReference type="NCBI Taxonomy" id="86049"/>
    <lineage>
        <taxon>Eukaryota</taxon>
        <taxon>Fungi</taxon>
        <taxon>Dikarya</taxon>
        <taxon>Ascomycota</taxon>
        <taxon>Pezizomycotina</taxon>
        <taxon>Eurotiomycetes</taxon>
        <taxon>Chaetothyriomycetidae</taxon>
        <taxon>Chaetothyriales</taxon>
        <taxon>Herpotrichiellaceae</taxon>
        <taxon>Cladophialophora</taxon>
    </lineage>
</organism>
<reference evidence="2" key="1">
    <citation type="submission" date="2015-07" db="EMBL/GenBank/DDBJ databases">
        <authorList>
            <person name="Teixeira M.M."/>
            <person name="Souza R.C."/>
            <person name="Almeida L.G."/>
            <person name="Vicente V.A."/>
            <person name="de Hoog S."/>
            <person name="Bocca A.L."/>
            <person name="de Almeida S.R."/>
            <person name="Vasconcelos A.T."/>
            <person name="Felipe M.S."/>
        </authorList>
    </citation>
    <scope>NUCLEOTIDE SEQUENCE [LARGE SCALE GENOMIC DNA]</scope>
    <source>
        <strain evidence="2">KSF</strain>
    </source>
</reference>
<dbReference type="VEuPathDB" id="FungiDB:G647_01991"/>
<name>A0A1C1CFU3_9EURO</name>